<sequence length="56" mass="6210">MSRFGRLGPKELATGTKGQGAALFTLLPRRHKKGPELERSPGPLPSFQDYFSYCVD</sequence>
<organism evidence="1">
    <name type="scientific">uncultured Rubrobacteraceae bacterium</name>
    <dbReference type="NCBI Taxonomy" id="349277"/>
    <lineage>
        <taxon>Bacteria</taxon>
        <taxon>Bacillati</taxon>
        <taxon>Actinomycetota</taxon>
        <taxon>Rubrobacteria</taxon>
        <taxon>Rubrobacterales</taxon>
        <taxon>Rubrobacteraceae</taxon>
        <taxon>environmental samples</taxon>
    </lineage>
</organism>
<evidence type="ECO:0000313" key="1">
    <source>
        <dbReference type="EMBL" id="CAA9436854.1"/>
    </source>
</evidence>
<name>A0A6J4QCL0_9ACTN</name>
<dbReference type="AlphaFoldDB" id="A0A6J4QCL0"/>
<dbReference type="EMBL" id="CADCVE010000004">
    <property type="protein sequence ID" value="CAA9436854.1"/>
    <property type="molecule type" value="Genomic_DNA"/>
</dbReference>
<accession>A0A6J4QCL0</accession>
<protein>
    <submittedName>
        <fullName evidence="1">Uncharacterized protein</fullName>
    </submittedName>
</protein>
<reference evidence="1" key="1">
    <citation type="submission" date="2020-02" db="EMBL/GenBank/DDBJ databases">
        <authorList>
            <person name="Meier V. D."/>
        </authorList>
    </citation>
    <scope>NUCLEOTIDE SEQUENCE</scope>
    <source>
        <strain evidence="1">AVDCRST_MAG28</strain>
    </source>
</reference>
<gene>
    <name evidence="1" type="ORF">AVDCRST_MAG28-28</name>
</gene>
<proteinExistence type="predicted"/>